<sequence length="393" mass="41976">MAILPEDRERLAWWAFTAAMLGLLAFVLWSFVGTVVFGVFLYYGMRPLDRRLRRRLSSDTAADLTMVLVTVPVVLLVGYTAVVGIQELSQLTESDPSSFARFVPWSPEKPTALVEDLQKVLGPGPAQTNSQELLSAVVSGLSTAATALAHFFLSLLLAFVLLREDGRLAAWYRDQFGSEGSAAYTYALAVDRDLHSVYVGNVLTVFAVTVLGLVVYNGLNVVAPPDLAVPAPALVALLTGLATLVPLVVGKIVYVPVGLLLTYQATRGPGSGPLWFPMLFFAVCFLALDLLPVAILRPIIAGRNVHGGLMVFAYIGGTMLFGWYGLFLGPLLVVLGVQLARIVVPELIHGDPVTREVEAAESLGTTPENAASDDVTTDGGKSDETEADGETNG</sequence>
<dbReference type="AlphaFoldDB" id="A0ABD5Q281"/>
<feature type="region of interest" description="Disordered" evidence="6">
    <location>
        <begin position="358"/>
        <end position="393"/>
    </location>
</feature>
<comment type="subcellular location">
    <subcellularLocation>
        <location evidence="1">Membrane</location>
        <topology evidence="1">Multi-pass membrane protein</topology>
    </subcellularLocation>
</comment>
<feature type="transmembrane region" description="Helical" evidence="7">
    <location>
        <begin position="64"/>
        <end position="85"/>
    </location>
</feature>
<name>A0ABD5Q281_9EURY</name>
<evidence type="ECO:0000256" key="5">
    <source>
        <dbReference type="ARBA" id="ARBA00023136"/>
    </source>
</evidence>
<dbReference type="InterPro" id="IPR002549">
    <property type="entry name" value="AI-2E-like"/>
</dbReference>
<evidence type="ECO:0000256" key="7">
    <source>
        <dbReference type="SAM" id="Phobius"/>
    </source>
</evidence>
<keyword evidence="5 7" id="KW-0472">Membrane</keyword>
<reference evidence="8 9" key="1">
    <citation type="journal article" date="2019" name="Int. J. Syst. Evol. Microbiol.">
        <title>The Global Catalogue of Microorganisms (GCM) 10K type strain sequencing project: providing services to taxonomists for standard genome sequencing and annotation.</title>
        <authorList>
            <consortium name="The Broad Institute Genomics Platform"/>
            <consortium name="The Broad Institute Genome Sequencing Center for Infectious Disease"/>
            <person name="Wu L."/>
            <person name="Ma J."/>
        </authorList>
    </citation>
    <scope>NUCLEOTIDE SEQUENCE [LARGE SCALE GENOMIC DNA]</scope>
    <source>
        <strain evidence="8 9">XZYJ18</strain>
    </source>
</reference>
<evidence type="ECO:0000256" key="2">
    <source>
        <dbReference type="ARBA" id="ARBA00009773"/>
    </source>
</evidence>
<gene>
    <name evidence="8" type="ORF">ACFO9K_11440</name>
</gene>
<evidence type="ECO:0000256" key="4">
    <source>
        <dbReference type="ARBA" id="ARBA00022989"/>
    </source>
</evidence>
<feature type="transmembrane region" description="Helical" evidence="7">
    <location>
        <begin position="231"/>
        <end position="262"/>
    </location>
</feature>
<feature type="transmembrane region" description="Helical" evidence="7">
    <location>
        <begin position="198"/>
        <end position="219"/>
    </location>
</feature>
<keyword evidence="9" id="KW-1185">Reference proteome</keyword>
<feature type="transmembrane region" description="Helical" evidence="7">
    <location>
        <begin position="12"/>
        <end position="43"/>
    </location>
</feature>
<dbReference type="EMBL" id="JBHSHT010000001">
    <property type="protein sequence ID" value="MFC4824872.1"/>
    <property type="molecule type" value="Genomic_DNA"/>
</dbReference>
<dbReference type="RefSeq" id="WP_254269412.1">
    <property type="nucleotide sequence ID" value="NZ_CP100400.1"/>
</dbReference>
<dbReference type="GO" id="GO:0016020">
    <property type="term" value="C:membrane"/>
    <property type="evidence" value="ECO:0007669"/>
    <property type="project" value="UniProtKB-SubCell"/>
</dbReference>
<evidence type="ECO:0000256" key="6">
    <source>
        <dbReference type="SAM" id="MobiDB-lite"/>
    </source>
</evidence>
<proteinExistence type="inferred from homology"/>
<keyword evidence="4 7" id="KW-1133">Transmembrane helix</keyword>
<dbReference type="Pfam" id="PF01594">
    <property type="entry name" value="AI-2E_transport"/>
    <property type="match status" value="1"/>
</dbReference>
<evidence type="ECO:0000256" key="3">
    <source>
        <dbReference type="ARBA" id="ARBA00022692"/>
    </source>
</evidence>
<keyword evidence="3 7" id="KW-0812">Transmembrane</keyword>
<evidence type="ECO:0000256" key="1">
    <source>
        <dbReference type="ARBA" id="ARBA00004141"/>
    </source>
</evidence>
<accession>A0ABD5Q281</accession>
<feature type="transmembrane region" description="Helical" evidence="7">
    <location>
        <begin position="274"/>
        <end position="300"/>
    </location>
</feature>
<protein>
    <submittedName>
        <fullName evidence="8">AI-2E family transporter</fullName>
    </submittedName>
</protein>
<dbReference type="Proteomes" id="UP001595945">
    <property type="component" value="Unassembled WGS sequence"/>
</dbReference>
<feature type="transmembrane region" description="Helical" evidence="7">
    <location>
        <begin position="312"/>
        <end position="337"/>
    </location>
</feature>
<comment type="caution">
    <text evidence="8">The sequence shown here is derived from an EMBL/GenBank/DDBJ whole genome shotgun (WGS) entry which is preliminary data.</text>
</comment>
<comment type="similarity">
    <text evidence="2">Belongs to the autoinducer-2 exporter (AI-2E) (TC 2.A.86) family.</text>
</comment>
<dbReference type="GeneID" id="73044427"/>
<organism evidence="8 9">
    <name type="scientific">Halorussus aquaticus</name>
    <dbReference type="NCBI Taxonomy" id="2953748"/>
    <lineage>
        <taxon>Archaea</taxon>
        <taxon>Methanobacteriati</taxon>
        <taxon>Methanobacteriota</taxon>
        <taxon>Stenosarchaea group</taxon>
        <taxon>Halobacteria</taxon>
        <taxon>Halobacteriales</taxon>
        <taxon>Haladaptataceae</taxon>
        <taxon>Halorussus</taxon>
    </lineage>
</organism>
<evidence type="ECO:0000313" key="8">
    <source>
        <dbReference type="EMBL" id="MFC4824872.1"/>
    </source>
</evidence>
<evidence type="ECO:0000313" key="9">
    <source>
        <dbReference type="Proteomes" id="UP001595945"/>
    </source>
</evidence>
<feature type="transmembrane region" description="Helical" evidence="7">
    <location>
        <begin position="133"/>
        <end position="162"/>
    </location>
</feature>